<dbReference type="KEGG" id="pda:103704953"/>
<accession>A0A8B7BWC3</accession>
<dbReference type="RefSeq" id="XP_008786716.1">
    <property type="nucleotide sequence ID" value="XM_008788494.4"/>
</dbReference>
<name>A0A8B7BWC3_PHODC</name>
<proteinExistence type="inferred from homology"/>
<dbReference type="OrthoDB" id="1905464at2759"/>
<comment type="similarity">
    <text evidence="1">Belongs to the REF/SRPP family.</text>
</comment>
<dbReference type="PANTHER" id="PTHR33732:SF3">
    <property type="entry name" value="OS07G0671800 PROTEIN"/>
    <property type="match status" value="1"/>
</dbReference>
<sequence length="234" mass="25705">MADASHQSDEISQEHEEPKFKYLDFVHVAAMQAVMYLASLYDFAKENSGPLKPGVQTVEGTVKTVIGPVYHKFHDVPVELLKFVDRKVDVSVQELERHVPSRVKSAYTAAQKAPAVARSVVGEVQRSGVLATAAGIARAACKRYEPAAREVYKKCEPVAEGYAVAAWLSLNRLPLFPQVAQIVVPTAAYWSEKYNRAVGCAAERGYSVAQYMPLVPTERIAKVFRNEAPASPAE</sequence>
<reference evidence="2" key="1">
    <citation type="journal article" date="2019" name="Nat. Commun.">
        <title>Genome-wide association mapping of date palm fruit traits.</title>
        <authorList>
            <person name="Hazzouri K.M."/>
            <person name="Gros-Balthazard M."/>
            <person name="Flowers J.M."/>
            <person name="Copetti D."/>
            <person name="Lemansour A."/>
            <person name="Lebrun M."/>
            <person name="Masmoudi K."/>
            <person name="Ferrand S."/>
            <person name="Dhar M.I."/>
            <person name="Fresquez Z.A."/>
            <person name="Rosas U."/>
            <person name="Zhang J."/>
            <person name="Talag J."/>
            <person name="Lee S."/>
            <person name="Kudrna D."/>
            <person name="Powell R.F."/>
            <person name="Leitch I.J."/>
            <person name="Krueger R.R."/>
            <person name="Wing R.A."/>
            <person name="Amiri K.M.A."/>
            <person name="Purugganan M.D."/>
        </authorList>
    </citation>
    <scope>NUCLEOTIDE SEQUENCE [LARGE SCALE GENOMIC DNA]</scope>
    <source>
        <strain evidence="2">cv. Khalas</strain>
    </source>
</reference>
<dbReference type="GeneID" id="103704953"/>
<dbReference type="PANTHER" id="PTHR33732">
    <property type="entry name" value="REF/SRPP-LIKE PROTEIN OS05G0151300/LOC_OS05G05940"/>
    <property type="match status" value="1"/>
</dbReference>
<evidence type="ECO:0000256" key="1">
    <source>
        <dbReference type="ARBA" id="ARBA00009737"/>
    </source>
</evidence>
<organism evidence="2 3">
    <name type="scientific">Phoenix dactylifera</name>
    <name type="common">Date palm</name>
    <dbReference type="NCBI Taxonomy" id="42345"/>
    <lineage>
        <taxon>Eukaryota</taxon>
        <taxon>Viridiplantae</taxon>
        <taxon>Streptophyta</taxon>
        <taxon>Embryophyta</taxon>
        <taxon>Tracheophyta</taxon>
        <taxon>Spermatophyta</taxon>
        <taxon>Magnoliopsida</taxon>
        <taxon>Liliopsida</taxon>
        <taxon>Arecaceae</taxon>
        <taxon>Coryphoideae</taxon>
        <taxon>Phoeniceae</taxon>
        <taxon>Phoenix</taxon>
    </lineage>
</organism>
<reference evidence="3" key="2">
    <citation type="submission" date="2025-08" db="UniProtKB">
        <authorList>
            <consortium name="RefSeq"/>
        </authorList>
    </citation>
    <scope>IDENTIFICATION</scope>
    <source>
        <tissue evidence="3">Young leaves</tissue>
    </source>
</reference>
<dbReference type="AlphaFoldDB" id="A0A8B7BWC3"/>
<dbReference type="Pfam" id="PF05755">
    <property type="entry name" value="REF"/>
    <property type="match status" value="1"/>
</dbReference>
<keyword evidence="2" id="KW-1185">Reference proteome</keyword>
<evidence type="ECO:0000313" key="2">
    <source>
        <dbReference type="Proteomes" id="UP000228380"/>
    </source>
</evidence>
<dbReference type="InterPro" id="IPR008802">
    <property type="entry name" value="REF"/>
</dbReference>
<gene>
    <name evidence="3" type="primary">LOC103704953</name>
</gene>
<protein>
    <submittedName>
        <fullName evidence="3">Stress-related protein</fullName>
    </submittedName>
</protein>
<dbReference type="Proteomes" id="UP000228380">
    <property type="component" value="Chromosome 3"/>
</dbReference>
<evidence type="ECO:0000313" key="3">
    <source>
        <dbReference type="RefSeq" id="XP_008786716.1"/>
    </source>
</evidence>